<dbReference type="EMBL" id="ML977601">
    <property type="protein sequence ID" value="KAF1998741.1"/>
    <property type="molecule type" value="Genomic_DNA"/>
</dbReference>
<dbReference type="Proteomes" id="UP000799779">
    <property type="component" value="Unassembled WGS sequence"/>
</dbReference>
<protein>
    <recommendedName>
        <fullName evidence="3">Ser/Thr protein phosphatase superfamily</fullName>
    </recommendedName>
</protein>
<accession>A0A6A5WF22</accession>
<keyword evidence="2" id="KW-1185">Reference proteome</keyword>
<dbReference type="AlphaFoldDB" id="A0A6A5WF22"/>
<name>A0A6A5WF22_9PLEO</name>
<organism evidence="1 2">
    <name type="scientific">Amniculicola lignicola CBS 123094</name>
    <dbReference type="NCBI Taxonomy" id="1392246"/>
    <lineage>
        <taxon>Eukaryota</taxon>
        <taxon>Fungi</taxon>
        <taxon>Dikarya</taxon>
        <taxon>Ascomycota</taxon>
        <taxon>Pezizomycotina</taxon>
        <taxon>Dothideomycetes</taxon>
        <taxon>Pleosporomycetidae</taxon>
        <taxon>Pleosporales</taxon>
        <taxon>Amniculicolaceae</taxon>
        <taxon>Amniculicola</taxon>
    </lineage>
</organism>
<dbReference type="OrthoDB" id="550558at2759"/>
<sequence>MIPLPRNMRRLSGLFNTKTPFQILSDLHLNHESQYLTFHIPPTAPYLILAGNIGCLADYNAYLSFLIRRCNLYERVYLVLGSLEYSGLTIPQGLHLASTMEREARLKGKLTVLHQKRVDVPGTTVTILGCTLWSNIPKPAESAVLKKIPEFDKTQGIKNWSVSAHNEAHRADLAWLRQQVQTMVSFTESALAPSVTTYLVVTSYAPDTKDTLRAWQIDSPWSTAYGTDILQGPIWGDVKVWVYGATGRTGKFKKEGIKFVSNQRGCVGEEEKGVLQDGMSEKAKVGLFDVTKAIKV</sequence>
<dbReference type="PANTHER" id="PTHR37844:SF2">
    <property type="entry name" value="SER_THR PROTEIN PHOSPHATASE SUPERFAMILY (AFU_ORTHOLOGUE AFUA_1G14840)"/>
    <property type="match status" value="1"/>
</dbReference>
<proteinExistence type="predicted"/>
<gene>
    <name evidence="1" type="ORF">P154DRAFT_523790</name>
</gene>
<dbReference type="PANTHER" id="PTHR37844">
    <property type="entry name" value="SER/THR PROTEIN PHOSPHATASE SUPERFAMILY (AFU_ORTHOLOGUE AFUA_1G14840)"/>
    <property type="match status" value="1"/>
</dbReference>
<evidence type="ECO:0000313" key="1">
    <source>
        <dbReference type="EMBL" id="KAF1998741.1"/>
    </source>
</evidence>
<reference evidence="1" key="1">
    <citation type="journal article" date="2020" name="Stud. Mycol.">
        <title>101 Dothideomycetes genomes: a test case for predicting lifestyles and emergence of pathogens.</title>
        <authorList>
            <person name="Haridas S."/>
            <person name="Albert R."/>
            <person name="Binder M."/>
            <person name="Bloem J."/>
            <person name="Labutti K."/>
            <person name="Salamov A."/>
            <person name="Andreopoulos B."/>
            <person name="Baker S."/>
            <person name="Barry K."/>
            <person name="Bills G."/>
            <person name="Bluhm B."/>
            <person name="Cannon C."/>
            <person name="Castanera R."/>
            <person name="Culley D."/>
            <person name="Daum C."/>
            <person name="Ezra D."/>
            <person name="Gonzalez J."/>
            <person name="Henrissat B."/>
            <person name="Kuo A."/>
            <person name="Liang C."/>
            <person name="Lipzen A."/>
            <person name="Lutzoni F."/>
            <person name="Magnuson J."/>
            <person name="Mondo S."/>
            <person name="Nolan M."/>
            <person name="Ohm R."/>
            <person name="Pangilinan J."/>
            <person name="Park H.-J."/>
            <person name="Ramirez L."/>
            <person name="Alfaro M."/>
            <person name="Sun H."/>
            <person name="Tritt A."/>
            <person name="Yoshinaga Y."/>
            <person name="Zwiers L.-H."/>
            <person name="Turgeon B."/>
            <person name="Goodwin S."/>
            <person name="Spatafora J."/>
            <person name="Crous P."/>
            <person name="Grigoriev I."/>
        </authorList>
    </citation>
    <scope>NUCLEOTIDE SEQUENCE</scope>
    <source>
        <strain evidence="1">CBS 123094</strain>
    </source>
</reference>
<evidence type="ECO:0000313" key="2">
    <source>
        <dbReference type="Proteomes" id="UP000799779"/>
    </source>
</evidence>
<evidence type="ECO:0008006" key="3">
    <source>
        <dbReference type="Google" id="ProtNLM"/>
    </source>
</evidence>